<dbReference type="KEGG" id="vra:106763135"/>
<proteinExistence type="predicted"/>
<gene>
    <name evidence="2" type="primary">LOC106763135</name>
</gene>
<dbReference type="STRING" id="3916.A0A3Q0F107"/>
<accession>A0A3Q0F107</accession>
<dbReference type="GO" id="GO:0009328">
    <property type="term" value="C:phenylalanine-tRNA ligase complex"/>
    <property type="evidence" value="ECO:0007669"/>
    <property type="project" value="TreeGrafter"/>
</dbReference>
<evidence type="ECO:0000313" key="1">
    <source>
        <dbReference type="Proteomes" id="UP000087766"/>
    </source>
</evidence>
<dbReference type="InterPro" id="IPR020825">
    <property type="entry name" value="Phe-tRNA_synthase-like_B3/B4"/>
</dbReference>
<dbReference type="PANTHER" id="PTHR10947">
    <property type="entry name" value="PHENYLALANYL-TRNA SYNTHETASE BETA CHAIN AND LEUCINE-RICH REPEAT-CONTAINING PROTEIN 47"/>
    <property type="match status" value="1"/>
</dbReference>
<sequence>MVCGNLVELSNPQSLQNLFVRKNSEPFTNSLSRNSSINEKSTNALTTDMESNKIVVKMKNRQVLCDSRRRTLIAIGTHDLDKLEGPFTYEALPPSSITFMPLKQERNFRADELMEFYKLVESVLNKVVEEFEHRVASQGEQTKLLRGSVSQGNGSVLKFVVADKKMDNKIPTVTKKEGFLHKTLVDDEESKRQLFNKKDIQELKHTIQTTKAGMKFLQIKFHEEFSNLGKHVHGLAHAASGYHRVLEENRKLYNQV</sequence>
<dbReference type="GO" id="GO:0006432">
    <property type="term" value="P:phenylalanyl-tRNA aminoacylation"/>
    <property type="evidence" value="ECO:0007669"/>
    <property type="project" value="InterPro"/>
</dbReference>
<dbReference type="OrthoDB" id="3176171at2759"/>
<dbReference type="RefSeq" id="XP_022637740.1">
    <property type="nucleotide sequence ID" value="XM_022782019.1"/>
</dbReference>
<dbReference type="InterPro" id="IPR045060">
    <property type="entry name" value="Phe-tRNA-ligase_IIc_bsu"/>
</dbReference>
<evidence type="ECO:0000313" key="2">
    <source>
        <dbReference type="RefSeq" id="XP_022637740.1"/>
    </source>
</evidence>
<dbReference type="GeneID" id="106763135"/>
<reference evidence="2" key="2">
    <citation type="submission" date="2025-08" db="UniProtKB">
        <authorList>
            <consortium name="RefSeq"/>
        </authorList>
    </citation>
    <scope>IDENTIFICATION</scope>
    <source>
        <tissue evidence="2">Leaf</tissue>
    </source>
</reference>
<name>A0A3Q0F107_VIGRR</name>
<dbReference type="GO" id="GO:0004826">
    <property type="term" value="F:phenylalanine-tRNA ligase activity"/>
    <property type="evidence" value="ECO:0007669"/>
    <property type="project" value="InterPro"/>
</dbReference>
<dbReference type="Proteomes" id="UP000087766">
    <property type="component" value="Chromosome 6"/>
</dbReference>
<organism evidence="1 2">
    <name type="scientific">Vigna radiata var. radiata</name>
    <name type="common">Mung bean</name>
    <name type="synonym">Phaseolus aureus</name>
    <dbReference type="NCBI Taxonomy" id="3916"/>
    <lineage>
        <taxon>Eukaryota</taxon>
        <taxon>Viridiplantae</taxon>
        <taxon>Streptophyta</taxon>
        <taxon>Embryophyta</taxon>
        <taxon>Tracheophyta</taxon>
        <taxon>Spermatophyta</taxon>
        <taxon>Magnoliopsida</taxon>
        <taxon>eudicotyledons</taxon>
        <taxon>Gunneridae</taxon>
        <taxon>Pentapetalae</taxon>
        <taxon>rosids</taxon>
        <taxon>fabids</taxon>
        <taxon>Fabales</taxon>
        <taxon>Fabaceae</taxon>
        <taxon>Papilionoideae</taxon>
        <taxon>50 kb inversion clade</taxon>
        <taxon>NPAAA clade</taxon>
        <taxon>indigoferoid/millettioid clade</taxon>
        <taxon>Phaseoleae</taxon>
        <taxon>Vigna</taxon>
    </lineage>
</organism>
<dbReference type="Gene3D" id="3.50.40.10">
    <property type="entry name" value="Phenylalanyl-trna Synthetase, Chain B, domain 3"/>
    <property type="match status" value="1"/>
</dbReference>
<reference evidence="1" key="1">
    <citation type="journal article" date="2014" name="Nat. Commun.">
        <title>Genome sequence of mungbean and insights into evolution within Vigna species.</title>
        <authorList>
            <person name="Kang Y.J."/>
            <person name="Kim S.K."/>
            <person name="Kim M.Y."/>
            <person name="Lestari P."/>
            <person name="Kim K.H."/>
            <person name="Ha B.K."/>
            <person name="Jun T.H."/>
            <person name="Hwang W.J."/>
            <person name="Lee T."/>
            <person name="Lee J."/>
            <person name="Shim S."/>
            <person name="Yoon M.Y."/>
            <person name="Jang Y.E."/>
            <person name="Han K.S."/>
            <person name="Taeprayoon P."/>
            <person name="Yoon N."/>
            <person name="Somta P."/>
            <person name="Tanya P."/>
            <person name="Kim K.S."/>
            <person name="Gwag J.G."/>
            <person name="Moon J.K."/>
            <person name="Lee Y.H."/>
            <person name="Park B.S."/>
            <person name="Bombarely A."/>
            <person name="Doyle J.J."/>
            <person name="Jackson S.A."/>
            <person name="Schafleitner R."/>
            <person name="Srinives P."/>
            <person name="Varshney R.K."/>
            <person name="Lee S.H."/>
        </authorList>
    </citation>
    <scope>NUCLEOTIDE SEQUENCE [LARGE SCALE GENOMIC DNA]</scope>
    <source>
        <strain evidence="1">cv. VC1973A</strain>
    </source>
</reference>
<keyword evidence="1" id="KW-1185">Reference proteome</keyword>
<protein>
    <submittedName>
        <fullName evidence="2">Kinesin-like protein KIN-14I</fullName>
    </submittedName>
</protein>
<dbReference type="AlphaFoldDB" id="A0A3Q0F107"/>
<dbReference type="PANTHER" id="PTHR10947:SF0">
    <property type="entry name" value="PHENYLALANINE--TRNA LIGASE BETA SUBUNIT"/>
    <property type="match status" value="1"/>
</dbReference>